<dbReference type="CDD" id="cd22541">
    <property type="entry name" value="SP5_N"/>
    <property type="match status" value="1"/>
</dbReference>
<evidence type="ECO:0000256" key="5">
    <source>
        <dbReference type="ARBA" id="ARBA00022801"/>
    </source>
</evidence>
<dbReference type="InterPro" id="IPR001969">
    <property type="entry name" value="Aspartic_peptidase_AS"/>
</dbReference>
<evidence type="ECO:0000256" key="7">
    <source>
        <dbReference type="ARBA" id="ARBA00023136"/>
    </source>
</evidence>
<feature type="compositionally biased region" description="Pro residues" evidence="10">
    <location>
        <begin position="808"/>
        <end position="831"/>
    </location>
</feature>
<dbReference type="GO" id="GO:0005886">
    <property type="term" value="C:plasma membrane"/>
    <property type="evidence" value="ECO:0007669"/>
    <property type="project" value="UniProtKB-SubCell"/>
</dbReference>
<dbReference type="Gene3D" id="2.40.70.10">
    <property type="entry name" value="Acid Proteases"/>
    <property type="match status" value="1"/>
</dbReference>
<dbReference type="GO" id="GO:0004190">
    <property type="term" value="F:aspartic-type endopeptidase activity"/>
    <property type="evidence" value="ECO:0007669"/>
    <property type="project" value="InterPro"/>
</dbReference>
<organism evidence="13 14">
    <name type="scientific">Petrolisthes cinctipes</name>
    <name type="common">Flat porcelain crab</name>
    <dbReference type="NCBI Taxonomy" id="88211"/>
    <lineage>
        <taxon>Eukaryota</taxon>
        <taxon>Metazoa</taxon>
        <taxon>Ecdysozoa</taxon>
        <taxon>Arthropoda</taxon>
        <taxon>Crustacea</taxon>
        <taxon>Multicrustacea</taxon>
        <taxon>Malacostraca</taxon>
        <taxon>Eumalacostraca</taxon>
        <taxon>Eucarida</taxon>
        <taxon>Decapoda</taxon>
        <taxon>Pleocyemata</taxon>
        <taxon>Anomura</taxon>
        <taxon>Galatheoidea</taxon>
        <taxon>Porcellanidae</taxon>
        <taxon>Petrolisthes</taxon>
    </lineage>
</organism>
<evidence type="ECO:0000256" key="11">
    <source>
        <dbReference type="SAM" id="Phobius"/>
    </source>
</evidence>
<comment type="subcellular location">
    <subcellularLocation>
        <location evidence="1">Cell membrane</location>
        <topology evidence="1">Multi-pass membrane protein</topology>
    </subcellularLocation>
</comment>
<reference evidence="13" key="1">
    <citation type="submission" date="2023-10" db="EMBL/GenBank/DDBJ databases">
        <title>Genome assemblies of two species of porcelain crab, Petrolisthes cinctipes and Petrolisthes manimaculis (Anomura: Porcellanidae).</title>
        <authorList>
            <person name="Angst P."/>
        </authorList>
    </citation>
    <scope>NUCLEOTIDE SEQUENCE</scope>
    <source>
        <strain evidence="13">PB745_01</strain>
        <tissue evidence="13">Gill</tissue>
    </source>
</reference>
<feature type="compositionally biased region" description="Low complexity" evidence="10">
    <location>
        <begin position="774"/>
        <end position="787"/>
    </location>
</feature>
<dbReference type="Pfam" id="PF00060">
    <property type="entry name" value="Lig_chan"/>
    <property type="match status" value="1"/>
</dbReference>
<feature type="transmembrane region" description="Helical" evidence="11">
    <location>
        <begin position="115"/>
        <end position="133"/>
    </location>
</feature>
<evidence type="ECO:0000256" key="8">
    <source>
        <dbReference type="ARBA" id="ARBA00023170"/>
    </source>
</evidence>
<evidence type="ECO:0000256" key="10">
    <source>
        <dbReference type="SAM" id="MobiDB-lite"/>
    </source>
</evidence>
<dbReference type="Gene3D" id="1.10.287.70">
    <property type="match status" value="1"/>
</dbReference>
<name>A0AAE1G2I2_PETCI</name>
<dbReference type="InterPro" id="IPR001320">
    <property type="entry name" value="Iontro_rcpt_C"/>
</dbReference>
<feature type="compositionally biased region" description="Low complexity" evidence="10">
    <location>
        <begin position="735"/>
        <end position="756"/>
    </location>
</feature>
<comment type="similarity">
    <text evidence="2">Belongs to the glutamate-gated ion channel (TC 1.A.10.1) family.</text>
</comment>
<dbReference type="GO" id="GO:0015276">
    <property type="term" value="F:ligand-gated monoatomic ion channel activity"/>
    <property type="evidence" value="ECO:0007669"/>
    <property type="project" value="InterPro"/>
</dbReference>
<keyword evidence="9" id="KW-0325">Glycoprotein</keyword>
<keyword evidence="3" id="KW-1003">Cell membrane</keyword>
<comment type="caution">
    <text evidence="13">The sequence shown here is derived from an EMBL/GenBank/DDBJ whole genome shotgun (WGS) entry which is preliminary data.</text>
</comment>
<dbReference type="AlphaFoldDB" id="A0AAE1G2I2"/>
<dbReference type="Proteomes" id="UP001286313">
    <property type="component" value="Unassembled WGS sequence"/>
</dbReference>
<evidence type="ECO:0000256" key="2">
    <source>
        <dbReference type="ARBA" id="ARBA00008685"/>
    </source>
</evidence>
<evidence type="ECO:0000313" key="14">
    <source>
        <dbReference type="Proteomes" id="UP001286313"/>
    </source>
</evidence>
<feature type="region of interest" description="Disordered" evidence="10">
    <location>
        <begin position="688"/>
        <end position="831"/>
    </location>
</feature>
<keyword evidence="14" id="KW-1185">Reference proteome</keyword>
<dbReference type="SUPFAM" id="SSF53850">
    <property type="entry name" value="Periplasmic binding protein-like II"/>
    <property type="match status" value="1"/>
</dbReference>
<evidence type="ECO:0000256" key="9">
    <source>
        <dbReference type="ARBA" id="ARBA00023180"/>
    </source>
</evidence>
<sequence length="831" mass="92358">MALCMTSVSWHLTAQNTNLISWLLFFQVWLLLLLCVVFVFMVTFLTQMAWVLTRDEDGHGEEEASSMGPQSRFGSDTGMWIWTDNIRVNFRRAFTWTICCVLSQSMCWVPRGGRVRLVGGLWLLVSFVIATVYRSNLKAMLILPKIQLPFTTFEQLAATDIHVVFVKGSLVDHALSKAVPNSTLDRLKGQTRVSTGLLSNVSAVSQGMTAGFGVFSALRQLMHNSFSRSGYCRLYVTTEGILHSSVALAFPKGSPLLPKFNKIVWRLKEFGLLQHLYHNEVANASECLKPVTATTTTTDLRPLELGDFYGVFSVYAGVFPQRFPPTLLMTSQCTSHDLLVLLKCDNSPHPPIYNLNTLIATTTGGLVRKHVTVPTHVVGRGAVNTLPAATPNSSRQLLFVLDSTSRARFLVDTGATVSAVPPSTADKATEYPSYDLLAANGTSIATYGTRTLNFDLGLPEKVIWSFIVADVRHPILGLDFLHSQDILVDSRYQQLHHRPTTCTIKATPCAEVTPRITHISPEPAYTSLLQEFPELTSTTPHSGRKRHNVMHRIITQGQPCFERPRRLPPERLQAAKKEFEQLLQEADPLPSISLNYTDIARVQSTDNELQSLLEEGTALRLQRHAIPGTQQPLCYVRLSMYWSDMILTELPYDGPFRVLNRTPKYITIDKNGRADTVTIDRIKPAYTPLHPATSEQNPPQAPTVLPPPTPSRPILISLPPPHNQPSRPPLTQTLPQSSSAPHPAQPQPTQHKTQPQLLSSPHPAQPQPTQLHETQTQSPASPQPTQQHETQHESLEFPTLTPNIRQPTSPPSPQPVPPQPRPRSPNSPPVR</sequence>
<keyword evidence="8" id="KW-0675">Receptor</keyword>
<dbReference type="PRINTS" id="PR01217">
    <property type="entry name" value="PRICHEXTENSN"/>
</dbReference>
<evidence type="ECO:0000259" key="12">
    <source>
        <dbReference type="PROSITE" id="PS50175"/>
    </source>
</evidence>
<evidence type="ECO:0000256" key="1">
    <source>
        <dbReference type="ARBA" id="ARBA00004651"/>
    </source>
</evidence>
<keyword evidence="6 11" id="KW-1133">Transmembrane helix</keyword>
<dbReference type="EMBL" id="JAWQEG010000836">
    <property type="protein sequence ID" value="KAK3884910.1"/>
    <property type="molecule type" value="Genomic_DNA"/>
</dbReference>
<dbReference type="InterPro" id="IPR021109">
    <property type="entry name" value="Peptidase_aspartic_dom_sf"/>
</dbReference>
<feature type="compositionally biased region" description="Pro residues" evidence="10">
    <location>
        <begin position="718"/>
        <end position="728"/>
    </location>
</feature>
<evidence type="ECO:0000256" key="6">
    <source>
        <dbReference type="ARBA" id="ARBA00022989"/>
    </source>
</evidence>
<dbReference type="PROSITE" id="PS00141">
    <property type="entry name" value="ASP_PROTEASE"/>
    <property type="match status" value="1"/>
</dbReference>
<dbReference type="GO" id="GO:0006508">
    <property type="term" value="P:proteolysis"/>
    <property type="evidence" value="ECO:0007669"/>
    <property type="project" value="InterPro"/>
</dbReference>
<keyword evidence="7 11" id="KW-0472">Membrane</keyword>
<dbReference type="SUPFAM" id="SSF50630">
    <property type="entry name" value="Acid proteases"/>
    <property type="match status" value="1"/>
</dbReference>
<proteinExistence type="inferred from homology"/>
<keyword evidence="5" id="KW-0378">Hydrolase</keyword>
<dbReference type="PANTHER" id="PTHR42643:SF24">
    <property type="entry name" value="IONOTROPIC RECEPTOR 60A"/>
    <property type="match status" value="1"/>
</dbReference>
<evidence type="ECO:0000313" key="13">
    <source>
        <dbReference type="EMBL" id="KAK3884910.1"/>
    </source>
</evidence>
<evidence type="ECO:0000256" key="4">
    <source>
        <dbReference type="ARBA" id="ARBA00022692"/>
    </source>
</evidence>
<dbReference type="InterPro" id="IPR001995">
    <property type="entry name" value="Peptidase_A2_cat"/>
</dbReference>
<feature type="domain" description="Peptidase A2" evidence="12">
    <location>
        <begin position="407"/>
        <end position="480"/>
    </location>
</feature>
<dbReference type="PANTHER" id="PTHR42643">
    <property type="entry name" value="IONOTROPIC RECEPTOR 20A-RELATED"/>
    <property type="match status" value="1"/>
</dbReference>
<feature type="compositionally biased region" description="Pro residues" evidence="10">
    <location>
        <begin position="699"/>
        <end position="711"/>
    </location>
</feature>
<protein>
    <recommendedName>
        <fullName evidence="12">Peptidase A2 domain-containing protein</fullName>
    </recommendedName>
</protein>
<accession>A0AAE1G2I2</accession>
<dbReference type="InterPro" id="IPR052192">
    <property type="entry name" value="Insect_Ionotropic_Sensory_Rcpt"/>
</dbReference>
<dbReference type="PROSITE" id="PS50175">
    <property type="entry name" value="ASP_PROT_RETROV"/>
    <property type="match status" value="1"/>
</dbReference>
<evidence type="ECO:0000256" key="3">
    <source>
        <dbReference type="ARBA" id="ARBA00022475"/>
    </source>
</evidence>
<keyword evidence="4 11" id="KW-0812">Transmembrane</keyword>
<feature type="transmembrane region" description="Helical" evidence="11">
    <location>
        <begin position="20"/>
        <end position="45"/>
    </location>
</feature>
<dbReference type="GO" id="GO:0050906">
    <property type="term" value="P:detection of stimulus involved in sensory perception"/>
    <property type="evidence" value="ECO:0007669"/>
    <property type="project" value="UniProtKB-ARBA"/>
</dbReference>
<gene>
    <name evidence="13" type="ORF">Pcinc_010839</name>
</gene>